<dbReference type="EMBL" id="JAINUF010000021">
    <property type="protein sequence ID" value="KAJ8334315.1"/>
    <property type="molecule type" value="Genomic_DNA"/>
</dbReference>
<keyword evidence="3" id="KW-1185">Reference proteome</keyword>
<comment type="caution">
    <text evidence="2">The sequence shown here is derived from an EMBL/GenBank/DDBJ whole genome shotgun (WGS) entry which is preliminary data.</text>
</comment>
<proteinExistence type="predicted"/>
<sequence length="156" mass="17056">MHTSLRHQEFHEKRSILEQLCLRNDILQTLIRSSGHFLKDADACKSCRSRAPRDTGSLRPAAGTRRQRRCGVPDAPGETAPQRGESLPDVTPRFLTNTSPSPLGCLENAELPAIKNPICSITALKLQIDNQVCPLLADPVSSGSVDTQNNCCVIRS</sequence>
<organism evidence="2 3">
    <name type="scientific">Synaphobranchus kaupii</name>
    <name type="common">Kaup's arrowtooth eel</name>
    <dbReference type="NCBI Taxonomy" id="118154"/>
    <lineage>
        <taxon>Eukaryota</taxon>
        <taxon>Metazoa</taxon>
        <taxon>Chordata</taxon>
        <taxon>Craniata</taxon>
        <taxon>Vertebrata</taxon>
        <taxon>Euteleostomi</taxon>
        <taxon>Actinopterygii</taxon>
        <taxon>Neopterygii</taxon>
        <taxon>Teleostei</taxon>
        <taxon>Anguilliformes</taxon>
        <taxon>Synaphobranchidae</taxon>
        <taxon>Synaphobranchus</taxon>
    </lineage>
</organism>
<evidence type="ECO:0000256" key="1">
    <source>
        <dbReference type="SAM" id="MobiDB-lite"/>
    </source>
</evidence>
<gene>
    <name evidence="2" type="ORF">SKAU_G00399540</name>
</gene>
<dbReference type="Proteomes" id="UP001152622">
    <property type="component" value="Chromosome 21"/>
</dbReference>
<reference evidence="2" key="1">
    <citation type="journal article" date="2023" name="Science">
        <title>Genome structures resolve the early diversification of teleost fishes.</title>
        <authorList>
            <person name="Parey E."/>
            <person name="Louis A."/>
            <person name="Montfort J."/>
            <person name="Bouchez O."/>
            <person name="Roques C."/>
            <person name="Iampietro C."/>
            <person name="Lluch J."/>
            <person name="Castinel A."/>
            <person name="Donnadieu C."/>
            <person name="Desvignes T."/>
            <person name="Floi Bucao C."/>
            <person name="Jouanno E."/>
            <person name="Wen M."/>
            <person name="Mejri S."/>
            <person name="Dirks R."/>
            <person name="Jansen H."/>
            <person name="Henkel C."/>
            <person name="Chen W.J."/>
            <person name="Zahm M."/>
            <person name="Cabau C."/>
            <person name="Klopp C."/>
            <person name="Thompson A.W."/>
            <person name="Robinson-Rechavi M."/>
            <person name="Braasch I."/>
            <person name="Lecointre G."/>
            <person name="Bobe J."/>
            <person name="Postlethwait J.H."/>
            <person name="Berthelot C."/>
            <person name="Roest Crollius H."/>
            <person name="Guiguen Y."/>
        </authorList>
    </citation>
    <scope>NUCLEOTIDE SEQUENCE</scope>
    <source>
        <strain evidence="2">WJC10195</strain>
    </source>
</reference>
<evidence type="ECO:0000313" key="2">
    <source>
        <dbReference type="EMBL" id="KAJ8334315.1"/>
    </source>
</evidence>
<dbReference type="AlphaFoldDB" id="A0A9Q1E8S3"/>
<protein>
    <submittedName>
        <fullName evidence="2">Uncharacterized protein</fullName>
    </submittedName>
</protein>
<evidence type="ECO:0000313" key="3">
    <source>
        <dbReference type="Proteomes" id="UP001152622"/>
    </source>
</evidence>
<feature type="region of interest" description="Disordered" evidence="1">
    <location>
        <begin position="49"/>
        <end position="91"/>
    </location>
</feature>
<accession>A0A9Q1E8S3</accession>
<name>A0A9Q1E8S3_SYNKA</name>